<protein>
    <recommendedName>
        <fullName evidence="5">Secreted protein</fullName>
    </recommendedName>
</protein>
<accession>A0A179S6P0</accession>
<organism evidence="3 4">
    <name type="scientific">Methylobacterium platani</name>
    <dbReference type="NCBI Taxonomy" id="427683"/>
    <lineage>
        <taxon>Bacteria</taxon>
        <taxon>Pseudomonadati</taxon>
        <taxon>Pseudomonadota</taxon>
        <taxon>Alphaproteobacteria</taxon>
        <taxon>Hyphomicrobiales</taxon>
        <taxon>Methylobacteriaceae</taxon>
        <taxon>Methylobacterium</taxon>
    </lineage>
</organism>
<feature type="signal peptide" evidence="2">
    <location>
        <begin position="1"/>
        <end position="22"/>
    </location>
</feature>
<evidence type="ECO:0000256" key="1">
    <source>
        <dbReference type="SAM" id="MobiDB-lite"/>
    </source>
</evidence>
<evidence type="ECO:0000256" key="2">
    <source>
        <dbReference type="SAM" id="SignalP"/>
    </source>
</evidence>
<comment type="caution">
    <text evidence="3">The sequence shown here is derived from an EMBL/GenBank/DDBJ whole genome shotgun (WGS) entry which is preliminary data.</text>
</comment>
<evidence type="ECO:0000313" key="3">
    <source>
        <dbReference type="EMBL" id="OAS22490.1"/>
    </source>
</evidence>
<feature type="chain" id="PRO_5008105694" description="Secreted protein" evidence="2">
    <location>
        <begin position="23"/>
        <end position="153"/>
    </location>
</feature>
<sequence>MTAARFLALAAVLLAATVPVEAARQAQPAPEPPPFPQHDDRFLMSVRGPTEGGRAGFARIYASPAGRDGWTTTVTCGTVDVRTGRERILLQAPGTAYRDRTSFTGTWSPLGGGRYGENQMRTWSVTRQDGLDVEVAMAGPCPPTGAGDVSSGD</sequence>
<dbReference type="RefSeq" id="WP_048431746.1">
    <property type="nucleotide sequence ID" value="NZ_LWHQ01000038.1"/>
</dbReference>
<dbReference type="Proteomes" id="UP000078316">
    <property type="component" value="Unassembled WGS sequence"/>
</dbReference>
<reference evidence="3 4" key="1">
    <citation type="submission" date="2016-04" db="EMBL/GenBank/DDBJ databases">
        <authorList>
            <person name="Evans L.H."/>
            <person name="Alamgir A."/>
            <person name="Owens N."/>
            <person name="Weber N.D."/>
            <person name="Virtaneva K."/>
            <person name="Barbian K."/>
            <person name="Babar A."/>
            <person name="Rosenke K."/>
        </authorList>
    </citation>
    <scope>NUCLEOTIDE SEQUENCE [LARGE SCALE GENOMIC DNA]</scope>
    <source>
        <strain evidence="3 4">PMB02</strain>
    </source>
</reference>
<evidence type="ECO:0008006" key="5">
    <source>
        <dbReference type="Google" id="ProtNLM"/>
    </source>
</evidence>
<proteinExistence type="predicted"/>
<dbReference type="OrthoDB" id="7998226at2"/>
<feature type="region of interest" description="Disordered" evidence="1">
    <location>
        <begin position="24"/>
        <end position="48"/>
    </location>
</feature>
<dbReference type="AlphaFoldDB" id="A0A179S6P0"/>
<gene>
    <name evidence="3" type="ORF">A5481_19025</name>
</gene>
<name>A0A179S6P0_9HYPH</name>
<dbReference type="STRING" id="427683.A5481_19025"/>
<keyword evidence="2" id="KW-0732">Signal</keyword>
<dbReference type="EMBL" id="LWHQ01000038">
    <property type="protein sequence ID" value="OAS22490.1"/>
    <property type="molecule type" value="Genomic_DNA"/>
</dbReference>
<evidence type="ECO:0000313" key="4">
    <source>
        <dbReference type="Proteomes" id="UP000078316"/>
    </source>
</evidence>